<dbReference type="Pfam" id="PF01546">
    <property type="entry name" value="Peptidase_M20"/>
    <property type="match status" value="1"/>
</dbReference>
<dbReference type="PIRSF" id="PIRSF005962">
    <property type="entry name" value="Pept_M20D_amidohydro"/>
    <property type="match status" value="1"/>
</dbReference>
<sequence>MNILNEVEKLKEFTIKNRRFLHENPEPSLREYETAKFIQNILKENNIEFVKVGDTGTLATIKGEKKGNNKTIFLRSDIDALEIEDKKICEYSSKKQGLSHACGHDGHATSLLTACIILNNNRDKFSGTIKFAFQQAEEIGRGAKIFVKDGHLNDVDLSFGIHLDSSIQVGKVGLTKGPANASCDIFKINVIGESAHVCAPHKGKDALVAASNIVTSIQNIVARQLNPLKEGLVGIGVLRAGTRYNIIANDAYIEGTVRAFDYETREYILKKVEEISKLTAKIHNCEATFENYNAANPLINNDEAIELSIEAVTELIGAENIVTNVPKTLGAEDFADYLAVTKGCFARIGSRNEDKPYTTRAHHHQEFDIDERSLLVASSVYIKVALHFLNNV</sequence>
<evidence type="ECO:0000313" key="5">
    <source>
        <dbReference type="Proteomes" id="UP000526184"/>
    </source>
</evidence>
<dbReference type="Pfam" id="PF07687">
    <property type="entry name" value="M20_dimer"/>
    <property type="match status" value="1"/>
</dbReference>
<feature type="domain" description="Peptidase M20 dimerisation" evidence="3">
    <location>
        <begin position="186"/>
        <end position="278"/>
    </location>
</feature>
<dbReference type="FunFam" id="3.30.70.360:FF:000001">
    <property type="entry name" value="N-acetyldiaminopimelate deacetylase"/>
    <property type="match status" value="1"/>
</dbReference>
<proteinExistence type="predicted"/>
<reference evidence="4 5" key="1">
    <citation type="submission" date="2020-05" db="EMBL/GenBank/DDBJ databases">
        <title>Streptobacillus felis strain LHL191014123.</title>
        <authorList>
            <person name="Fawzy A."/>
            <person name="Rau J."/>
            <person name="Risse K."/>
            <person name="Schauerte N."/>
            <person name="Geiger C."/>
            <person name="Blom J."/>
            <person name="Imirzalioglu C."/>
            <person name="Falgenhauer J."/>
            <person name="Bach A."/>
            <person name="Herden C."/>
            <person name="Eisenberg T."/>
        </authorList>
    </citation>
    <scope>NUCLEOTIDE SEQUENCE [LARGE SCALE GENOMIC DNA]</scope>
    <source>
        <strain evidence="4 5">LHL191014123</strain>
    </source>
</reference>
<dbReference type="InterPro" id="IPR002933">
    <property type="entry name" value="Peptidase_M20"/>
</dbReference>
<dbReference type="SUPFAM" id="SSF53187">
    <property type="entry name" value="Zn-dependent exopeptidases"/>
    <property type="match status" value="1"/>
</dbReference>
<dbReference type="GO" id="GO:0019877">
    <property type="term" value="P:diaminopimelate biosynthetic process"/>
    <property type="evidence" value="ECO:0007669"/>
    <property type="project" value="UniProtKB-ARBA"/>
</dbReference>
<evidence type="ECO:0000256" key="1">
    <source>
        <dbReference type="ARBA" id="ARBA00022801"/>
    </source>
</evidence>
<protein>
    <submittedName>
        <fullName evidence="4">Amidohydrolase</fullName>
    </submittedName>
</protein>
<gene>
    <name evidence="4" type="ORF">HP397_06035</name>
</gene>
<feature type="binding site" evidence="2">
    <location>
        <position position="104"/>
    </location>
    <ligand>
        <name>Mn(2+)</name>
        <dbReference type="ChEBI" id="CHEBI:29035"/>
        <label>2</label>
    </ligand>
</feature>
<dbReference type="EMBL" id="JABMKT010000038">
    <property type="protein sequence ID" value="NYV28360.1"/>
    <property type="molecule type" value="Genomic_DNA"/>
</dbReference>
<dbReference type="NCBIfam" id="TIGR01891">
    <property type="entry name" value="amidohydrolases"/>
    <property type="match status" value="1"/>
</dbReference>
<keyword evidence="2" id="KW-0464">Manganese</keyword>
<dbReference type="InterPro" id="IPR036264">
    <property type="entry name" value="Bact_exopeptidase_dim_dom"/>
</dbReference>
<dbReference type="PANTHER" id="PTHR11014:SF63">
    <property type="entry name" value="METALLOPEPTIDASE, PUTATIVE (AFU_ORTHOLOGUE AFUA_6G09600)-RELATED"/>
    <property type="match status" value="1"/>
</dbReference>
<name>A0A7Z0PI12_9FUSO</name>
<feature type="binding site" evidence="2">
    <location>
        <position position="162"/>
    </location>
    <ligand>
        <name>Mn(2+)</name>
        <dbReference type="ChEBI" id="CHEBI:29035"/>
        <label>2</label>
    </ligand>
</feature>
<dbReference type="Gene3D" id="3.30.70.360">
    <property type="match status" value="1"/>
</dbReference>
<feature type="binding site" evidence="2">
    <location>
        <position position="102"/>
    </location>
    <ligand>
        <name>Mn(2+)</name>
        <dbReference type="ChEBI" id="CHEBI:29035"/>
        <label>2</label>
    </ligand>
</feature>
<dbReference type="SUPFAM" id="SSF55031">
    <property type="entry name" value="Bacterial exopeptidase dimerisation domain"/>
    <property type="match status" value="1"/>
</dbReference>
<dbReference type="AlphaFoldDB" id="A0A7Z0PI12"/>
<comment type="cofactor">
    <cofactor evidence="2">
        <name>Mn(2+)</name>
        <dbReference type="ChEBI" id="CHEBI:29035"/>
    </cofactor>
    <text evidence="2">The Mn(2+) ion enhances activity.</text>
</comment>
<dbReference type="Proteomes" id="UP000526184">
    <property type="component" value="Unassembled WGS sequence"/>
</dbReference>
<keyword evidence="2" id="KW-0479">Metal-binding</keyword>
<feature type="binding site" evidence="2">
    <location>
        <position position="138"/>
    </location>
    <ligand>
        <name>Mn(2+)</name>
        <dbReference type="ChEBI" id="CHEBI:29035"/>
        <label>2</label>
    </ligand>
</feature>
<organism evidence="4 5">
    <name type="scientific">Streptobacillus felis</name>
    <dbReference type="NCBI Taxonomy" id="1384509"/>
    <lineage>
        <taxon>Bacteria</taxon>
        <taxon>Fusobacteriati</taxon>
        <taxon>Fusobacteriota</taxon>
        <taxon>Fusobacteriia</taxon>
        <taxon>Fusobacteriales</taxon>
        <taxon>Leptotrichiaceae</taxon>
        <taxon>Streptobacillus</taxon>
    </lineage>
</organism>
<dbReference type="GO" id="GO:0046872">
    <property type="term" value="F:metal ion binding"/>
    <property type="evidence" value="ECO:0007669"/>
    <property type="project" value="UniProtKB-KW"/>
</dbReference>
<evidence type="ECO:0000256" key="2">
    <source>
        <dbReference type="PIRSR" id="PIRSR005962-1"/>
    </source>
</evidence>
<feature type="binding site" evidence="2">
    <location>
        <position position="363"/>
    </location>
    <ligand>
        <name>Mn(2+)</name>
        <dbReference type="ChEBI" id="CHEBI:29035"/>
        <label>2</label>
    </ligand>
</feature>
<dbReference type="InterPro" id="IPR011650">
    <property type="entry name" value="Peptidase_M20_dimer"/>
</dbReference>
<dbReference type="Gene3D" id="3.40.630.10">
    <property type="entry name" value="Zn peptidases"/>
    <property type="match status" value="1"/>
</dbReference>
<dbReference type="RefSeq" id="WP_180136328.1">
    <property type="nucleotide sequence ID" value="NZ_JABMKT010000038.1"/>
</dbReference>
<dbReference type="GO" id="GO:0050118">
    <property type="term" value="F:N-acetyldiaminopimelate deacetylase activity"/>
    <property type="evidence" value="ECO:0007669"/>
    <property type="project" value="UniProtKB-ARBA"/>
</dbReference>
<accession>A0A7Z0PI12</accession>
<keyword evidence="5" id="KW-1185">Reference proteome</keyword>
<evidence type="ECO:0000259" key="3">
    <source>
        <dbReference type="Pfam" id="PF07687"/>
    </source>
</evidence>
<dbReference type="InterPro" id="IPR017439">
    <property type="entry name" value="Amidohydrolase"/>
</dbReference>
<keyword evidence="1 4" id="KW-0378">Hydrolase</keyword>
<evidence type="ECO:0000313" key="4">
    <source>
        <dbReference type="EMBL" id="NYV28360.1"/>
    </source>
</evidence>
<dbReference type="PANTHER" id="PTHR11014">
    <property type="entry name" value="PEPTIDASE M20 FAMILY MEMBER"/>
    <property type="match status" value="1"/>
</dbReference>
<comment type="caution">
    <text evidence="4">The sequence shown here is derived from an EMBL/GenBank/DDBJ whole genome shotgun (WGS) entry which is preliminary data.</text>
</comment>